<dbReference type="SUPFAM" id="SSF54909">
    <property type="entry name" value="Dimeric alpha+beta barrel"/>
    <property type="match status" value="1"/>
</dbReference>
<dbReference type="Proteomes" id="UP001596150">
    <property type="component" value="Unassembled WGS sequence"/>
</dbReference>
<proteinExistence type="predicted"/>
<keyword evidence="1" id="KW-0503">Monooxygenase</keyword>
<keyword evidence="1" id="KW-0560">Oxidoreductase</keyword>
<protein>
    <submittedName>
        <fullName evidence="1">Antibiotic biosynthesis monooxygenase</fullName>
    </submittedName>
</protein>
<dbReference type="InterPro" id="IPR011008">
    <property type="entry name" value="Dimeric_a/b-barrel"/>
</dbReference>
<dbReference type="EMBL" id="JBHSML010000002">
    <property type="protein sequence ID" value="MFC5514786.1"/>
    <property type="molecule type" value="Genomic_DNA"/>
</dbReference>
<keyword evidence="2" id="KW-1185">Reference proteome</keyword>
<comment type="caution">
    <text evidence="1">The sequence shown here is derived from an EMBL/GenBank/DDBJ whole genome shotgun (WGS) entry which is preliminary data.</text>
</comment>
<dbReference type="GO" id="GO:0004497">
    <property type="term" value="F:monooxygenase activity"/>
    <property type="evidence" value="ECO:0007669"/>
    <property type="project" value="UniProtKB-KW"/>
</dbReference>
<gene>
    <name evidence="1" type="ORF">ACFPP9_03305</name>
</gene>
<dbReference type="RefSeq" id="WP_266342808.1">
    <property type="nucleotide sequence ID" value="NZ_JAPKNH010000002.1"/>
</dbReference>
<name>A0ABW0PQ59_9HYPH</name>
<reference evidence="2" key="1">
    <citation type="journal article" date="2019" name="Int. J. Syst. Evol. Microbiol.">
        <title>The Global Catalogue of Microorganisms (GCM) 10K type strain sequencing project: providing services to taxonomists for standard genome sequencing and annotation.</title>
        <authorList>
            <consortium name="The Broad Institute Genomics Platform"/>
            <consortium name="The Broad Institute Genome Sequencing Center for Infectious Disease"/>
            <person name="Wu L."/>
            <person name="Ma J."/>
        </authorList>
    </citation>
    <scope>NUCLEOTIDE SEQUENCE [LARGE SCALE GENOMIC DNA]</scope>
    <source>
        <strain evidence="2">KACC 12633</strain>
    </source>
</reference>
<organism evidence="1 2">
    <name type="scientific">Kaistia terrae</name>
    <dbReference type="NCBI Taxonomy" id="537017"/>
    <lineage>
        <taxon>Bacteria</taxon>
        <taxon>Pseudomonadati</taxon>
        <taxon>Pseudomonadota</taxon>
        <taxon>Alphaproteobacteria</taxon>
        <taxon>Hyphomicrobiales</taxon>
        <taxon>Kaistiaceae</taxon>
        <taxon>Kaistia</taxon>
    </lineage>
</organism>
<sequence length="126" mass="13882">MTEASAFHDSVPRVRGVSTPSSPLYRVDRFIVPANGRDEFLARVHDTHAVLRQQDGFLQDMILEQQSGPGAFNIVTVVEWANAEVVGRVSEAVAKRHAEIGFDRHEMIARLGITADIASYARVPAI</sequence>
<evidence type="ECO:0000313" key="1">
    <source>
        <dbReference type="EMBL" id="MFC5514786.1"/>
    </source>
</evidence>
<dbReference type="Gene3D" id="3.30.70.100">
    <property type="match status" value="1"/>
</dbReference>
<evidence type="ECO:0000313" key="2">
    <source>
        <dbReference type="Proteomes" id="UP001596150"/>
    </source>
</evidence>
<accession>A0ABW0PQ59</accession>